<dbReference type="InterPro" id="IPR020449">
    <property type="entry name" value="Tscrpt_reg_AraC-type_HTH"/>
</dbReference>
<evidence type="ECO:0000313" key="6">
    <source>
        <dbReference type="EMBL" id="OGK03021.1"/>
    </source>
</evidence>
<keyword evidence="3" id="KW-0804">Transcription</keyword>
<dbReference type="EMBL" id="MFYX01000098">
    <property type="protein sequence ID" value="OGK03021.1"/>
    <property type="molecule type" value="Genomic_DNA"/>
</dbReference>
<dbReference type="InterPro" id="IPR009057">
    <property type="entry name" value="Homeodomain-like_sf"/>
</dbReference>
<dbReference type="GO" id="GO:0003700">
    <property type="term" value="F:DNA-binding transcription factor activity"/>
    <property type="evidence" value="ECO:0007669"/>
    <property type="project" value="InterPro"/>
</dbReference>
<evidence type="ECO:0000313" key="7">
    <source>
        <dbReference type="Proteomes" id="UP000179243"/>
    </source>
</evidence>
<comment type="caution">
    <text evidence="6">The sequence shown here is derived from an EMBL/GenBank/DDBJ whole genome shotgun (WGS) entry which is preliminary data.</text>
</comment>
<dbReference type="Gene3D" id="1.10.10.60">
    <property type="entry name" value="Homeodomain-like"/>
    <property type="match status" value="1"/>
</dbReference>
<dbReference type="AlphaFoldDB" id="A0A1F7F8S3"/>
<dbReference type="PANTHER" id="PTHR43280:SF2">
    <property type="entry name" value="HTH-TYPE TRANSCRIPTIONAL REGULATOR EXSA"/>
    <property type="match status" value="1"/>
</dbReference>
<name>A0A1F7F8S3_UNCRA</name>
<dbReference type="PROSITE" id="PS01124">
    <property type="entry name" value="HTH_ARAC_FAMILY_2"/>
    <property type="match status" value="1"/>
</dbReference>
<reference evidence="6 7" key="1">
    <citation type="journal article" date="2016" name="Nat. Commun.">
        <title>Thousands of microbial genomes shed light on interconnected biogeochemical processes in an aquifer system.</title>
        <authorList>
            <person name="Anantharaman K."/>
            <person name="Brown C.T."/>
            <person name="Hug L.A."/>
            <person name="Sharon I."/>
            <person name="Castelle C.J."/>
            <person name="Probst A.J."/>
            <person name="Thomas B.C."/>
            <person name="Singh A."/>
            <person name="Wilkins M.J."/>
            <person name="Karaoz U."/>
            <person name="Brodie E.L."/>
            <person name="Williams K.H."/>
            <person name="Hubbard S.S."/>
            <person name="Banfield J.F."/>
        </authorList>
    </citation>
    <scope>NUCLEOTIDE SEQUENCE [LARGE SCALE GENOMIC DNA]</scope>
</reference>
<evidence type="ECO:0000256" key="4">
    <source>
        <dbReference type="SAM" id="Phobius"/>
    </source>
</evidence>
<evidence type="ECO:0000256" key="1">
    <source>
        <dbReference type="ARBA" id="ARBA00023015"/>
    </source>
</evidence>
<dbReference type="PANTHER" id="PTHR43280">
    <property type="entry name" value="ARAC-FAMILY TRANSCRIPTIONAL REGULATOR"/>
    <property type="match status" value="1"/>
</dbReference>
<protein>
    <recommendedName>
        <fullName evidence="5">HTH araC/xylS-type domain-containing protein</fullName>
    </recommendedName>
</protein>
<keyword evidence="1" id="KW-0805">Transcription regulation</keyword>
<dbReference type="PROSITE" id="PS00041">
    <property type="entry name" value="HTH_ARAC_FAMILY_1"/>
    <property type="match status" value="1"/>
</dbReference>
<keyword evidence="4" id="KW-1133">Transmembrane helix</keyword>
<evidence type="ECO:0000256" key="2">
    <source>
        <dbReference type="ARBA" id="ARBA00023125"/>
    </source>
</evidence>
<evidence type="ECO:0000256" key="3">
    <source>
        <dbReference type="ARBA" id="ARBA00023163"/>
    </source>
</evidence>
<dbReference type="GO" id="GO:0043565">
    <property type="term" value="F:sequence-specific DNA binding"/>
    <property type="evidence" value="ECO:0007669"/>
    <property type="project" value="InterPro"/>
</dbReference>
<feature type="transmembrane region" description="Helical" evidence="4">
    <location>
        <begin position="22"/>
        <end position="40"/>
    </location>
</feature>
<dbReference type="InterPro" id="IPR018062">
    <property type="entry name" value="HTH_AraC-typ_CS"/>
</dbReference>
<organism evidence="6 7">
    <name type="scientific">Candidatus Raymondbacteria bacterium RIFOXYD12_FULL_49_13</name>
    <dbReference type="NCBI Taxonomy" id="1817890"/>
    <lineage>
        <taxon>Bacteria</taxon>
        <taxon>Raymondiibacteriota</taxon>
    </lineage>
</organism>
<feature type="domain" description="HTH araC/xylS-type" evidence="5">
    <location>
        <begin position="62"/>
        <end position="161"/>
    </location>
</feature>
<keyword evidence="2" id="KW-0238">DNA-binding</keyword>
<dbReference type="SUPFAM" id="SSF46689">
    <property type="entry name" value="Homeodomain-like"/>
    <property type="match status" value="1"/>
</dbReference>
<proteinExistence type="predicted"/>
<dbReference type="SMART" id="SM00342">
    <property type="entry name" value="HTH_ARAC"/>
    <property type="match status" value="1"/>
</dbReference>
<dbReference type="Proteomes" id="UP000179243">
    <property type="component" value="Unassembled WGS sequence"/>
</dbReference>
<dbReference type="InterPro" id="IPR018060">
    <property type="entry name" value="HTH_AraC"/>
</dbReference>
<accession>A0A1F7F8S3</accession>
<dbReference type="Pfam" id="PF12833">
    <property type="entry name" value="HTH_18"/>
    <property type="match status" value="1"/>
</dbReference>
<sequence length="166" mass="18817">MIYAINIIGALSGLSNEKGGEIKAAVFAAFVLCLLFAILIRRNKKERHAAAEFPESWKRMVQEAEKLLLDNYSDSGLNGNSVADKIQLGRQRLHIVYRRVKGKSMSQHLQEIRVEKASDMLEKTVTPVTEIGRKAGFSDQHDFIRAFEKIKGLTPSQYRDRQRDAL</sequence>
<gene>
    <name evidence="6" type="ORF">A2519_21245</name>
</gene>
<dbReference type="PRINTS" id="PR00032">
    <property type="entry name" value="HTHARAC"/>
</dbReference>
<keyword evidence="4" id="KW-0472">Membrane</keyword>
<keyword evidence="4" id="KW-0812">Transmembrane</keyword>
<evidence type="ECO:0000259" key="5">
    <source>
        <dbReference type="PROSITE" id="PS01124"/>
    </source>
</evidence>